<dbReference type="Proteomes" id="UP000051950">
    <property type="component" value="Unassembled WGS sequence"/>
</dbReference>
<keyword evidence="3" id="KW-1185">Reference proteome</keyword>
<protein>
    <recommendedName>
        <fullName evidence="1">Putative zinc-finger domain-containing protein</fullName>
    </recommendedName>
</protein>
<sequence>MTNALKNIIYNCRQATFLIEKRIAGKITAAETLQLHVHLAGCSVCKIYQQQSILINRVFVGFENSDFKLDEAFKKTLNEKIEKEINKN</sequence>
<name>A0A0T5VMT5_9SPHI</name>
<dbReference type="EMBL" id="LMZQ01000013">
    <property type="protein sequence ID" value="KRT14884.1"/>
    <property type="molecule type" value="Genomic_DNA"/>
</dbReference>
<dbReference type="RefSeq" id="WP_057933343.1">
    <property type="nucleotide sequence ID" value="NZ_LMZQ01000013.1"/>
</dbReference>
<accession>A0A0T5VMT5</accession>
<dbReference type="AlphaFoldDB" id="A0A0T5VMT5"/>
<evidence type="ECO:0000259" key="1">
    <source>
        <dbReference type="Pfam" id="PF13490"/>
    </source>
</evidence>
<comment type="caution">
    <text evidence="2">The sequence shown here is derived from an EMBL/GenBank/DDBJ whole genome shotgun (WGS) entry which is preliminary data.</text>
</comment>
<dbReference type="InterPro" id="IPR027383">
    <property type="entry name" value="Znf_put"/>
</dbReference>
<dbReference type="Pfam" id="PF13490">
    <property type="entry name" value="zf-HC2"/>
    <property type="match status" value="1"/>
</dbReference>
<evidence type="ECO:0000313" key="3">
    <source>
        <dbReference type="Proteomes" id="UP000051950"/>
    </source>
</evidence>
<dbReference type="STRING" id="687842.ASU31_16300"/>
<reference evidence="2 3" key="1">
    <citation type="submission" date="2015-11" db="EMBL/GenBank/DDBJ databases">
        <title>Sequence of Pedobacter ginsenosidimutans.</title>
        <authorList>
            <person name="Carson E."/>
            <person name="Keyser V."/>
            <person name="Newman J."/>
            <person name="Miller J."/>
        </authorList>
    </citation>
    <scope>NUCLEOTIDE SEQUENCE [LARGE SCALE GENOMIC DNA]</scope>
    <source>
        <strain evidence="2 3">KACC 14530</strain>
    </source>
</reference>
<dbReference type="OrthoDB" id="886726at2"/>
<feature type="domain" description="Putative zinc-finger" evidence="1">
    <location>
        <begin position="12"/>
        <end position="45"/>
    </location>
</feature>
<organism evidence="2 3">
    <name type="scientific">Pedobacter ginsenosidimutans</name>
    <dbReference type="NCBI Taxonomy" id="687842"/>
    <lineage>
        <taxon>Bacteria</taxon>
        <taxon>Pseudomonadati</taxon>
        <taxon>Bacteroidota</taxon>
        <taxon>Sphingobacteriia</taxon>
        <taxon>Sphingobacteriales</taxon>
        <taxon>Sphingobacteriaceae</taxon>
        <taxon>Pedobacter</taxon>
    </lineage>
</organism>
<proteinExistence type="predicted"/>
<gene>
    <name evidence="2" type="ORF">ASU31_16300</name>
</gene>
<evidence type="ECO:0000313" key="2">
    <source>
        <dbReference type="EMBL" id="KRT14884.1"/>
    </source>
</evidence>